<keyword evidence="4" id="KW-1185">Reference proteome</keyword>
<comment type="caution">
    <text evidence="3">The sequence shown here is derived from an EMBL/GenBank/DDBJ whole genome shotgun (WGS) entry which is preliminary data.</text>
</comment>
<feature type="chain" id="PRO_5040365354" description="Secreted protein" evidence="2">
    <location>
        <begin position="25"/>
        <end position="114"/>
    </location>
</feature>
<proteinExistence type="predicted"/>
<dbReference type="Proteomes" id="UP000764110">
    <property type="component" value="Unassembled WGS sequence"/>
</dbReference>
<sequence length="114" mass="12525">MGKRTAPPALWMVVVFSNALVGHGRQSGDSLLKQAPALRRGPVSHLDQAADLRTLRHQRPGELVARSFPPVTGKDSSNLPPCKTSRVALPQHPLPCSNEDNYRVQGPQVRRFTQ</sequence>
<keyword evidence="2" id="KW-0732">Signal</keyword>
<reference evidence="3 4" key="1">
    <citation type="submission" date="2020-07" db="EMBL/GenBank/DDBJ databases">
        <title>Metarhizium humberi genome.</title>
        <authorList>
            <person name="Lysoe E."/>
        </authorList>
    </citation>
    <scope>NUCLEOTIDE SEQUENCE [LARGE SCALE GENOMIC DNA]</scope>
    <source>
        <strain evidence="3 4">ESALQ1638</strain>
    </source>
</reference>
<dbReference type="EMBL" id="JACEFI010000006">
    <property type="protein sequence ID" value="KAH0597706.1"/>
    <property type="molecule type" value="Genomic_DNA"/>
</dbReference>
<protein>
    <recommendedName>
        <fullName evidence="5">Secreted protein</fullName>
    </recommendedName>
</protein>
<evidence type="ECO:0000313" key="3">
    <source>
        <dbReference type="EMBL" id="KAH0597706.1"/>
    </source>
</evidence>
<feature type="signal peptide" evidence="2">
    <location>
        <begin position="1"/>
        <end position="24"/>
    </location>
</feature>
<dbReference type="AlphaFoldDB" id="A0A9P8S7I8"/>
<gene>
    <name evidence="3" type="ORF">MHUMG1_04077</name>
</gene>
<evidence type="ECO:0008006" key="5">
    <source>
        <dbReference type="Google" id="ProtNLM"/>
    </source>
</evidence>
<evidence type="ECO:0000256" key="1">
    <source>
        <dbReference type="SAM" id="MobiDB-lite"/>
    </source>
</evidence>
<evidence type="ECO:0000256" key="2">
    <source>
        <dbReference type="SAM" id="SignalP"/>
    </source>
</evidence>
<feature type="region of interest" description="Disordered" evidence="1">
    <location>
        <begin position="64"/>
        <end position="114"/>
    </location>
</feature>
<accession>A0A9P8S7I8</accession>
<name>A0A9P8S7I8_9HYPO</name>
<organism evidence="3 4">
    <name type="scientific">Metarhizium humberi</name>
    <dbReference type="NCBI Taxonomy" id="2596975"/>
    <lineage>
        <taxon>Eukaryota</taxon>
        <taxon>Fungi</taxon>
        <taxon>Dikarya</taxon>
        <taxon>Ascomycota</taxon>
        <taxon>Pezizomycotina</taxon>
        <taxon>Sordariomycetes</taxon>
        <taxon>Hypocreomycetidae</taxon>
        <taxon>Hypocreales</taxon>
        <taxon>Clavicipitaceae</taxon>
        <taxon>Metarhizium</taxon>
    </lineage>
</organism>
<evidence type="ECO:0000313" key="4">
    <source>
        <dbReference type="Proteomes" id="UP000764110"/>
    </source>
</evidence>